<evidence type="ECO:0000313" key="3">
    <source>
        <dbReference type="Proteomes" id="UP001302812"/>
    </source>
</evidence>
<proteinExistence type="predicted"/>
<dbReference type="Proteomes" id="UP001302812">
    <property type="component" value="Unassembled WGS sequence"/>
</dbReference>
<feature type="region of interest" description="Disordered" evidence="1">
    <location>
        <begin position="241"/>
        <end position="260"/>
    </location>
</feature>
<reference evidence="2" key="2">
    <citation type="submission" date="2023-05" db="EMBL/GenBank/DDBJ databases">
        <authorList>
            <consortium name="Lawrence Berkeley National Laboratory"/>
            <person name="Steindorff A."/>
            <person name="Hensen N."/>
            <person name="Bonometti L."/>
            <person name="Westerberg I."/>
            <person name="Brannstrom I.O."/>
            <person name="Guillou S."/>
            <person name="Cros-Aarteil S."/>
            <person name="Calhoun S."/>
            <person name="Haridas S."/>
            <person name="Kuo A."/>
            <person name="Mondo S."/>
            <person name="Pangilinan J."/>
            <person name="Riley R."/>
            <person name="Labutti K."/>
            <person name="Andreopoulos B."/>
            <person name="Lipzen A."/>
            <person name="Chen C."/>
            <person name="Yanf M."/>
            <person name="Daum C."/>
            <person name="Ng V."/>
            <person name="Clum A."/>
            <person name="Ohm R."/>
            <person name="Martin F."/>
            <person name="Silar P."/>
            <person name="Natvig D."/>
            <person name="Lalanne C."/>
            <person name="Gautier V."/>
            <person name="Ament-Velasquez S.L."/>
            <person name="Kruys A."/>
            <person name="Hutchinson M.I."/>
            <person name="Powell A.J."/>
            <person name="Barry K."/>
            <person name="Miller A.N."/>
            <person name="Grigoriev I.V."/>
            <person name="Debuchy R."/>
            <person name="Gladieux P."/>
            <person name="Thoren M.H."/>
            <person name="Johannesson H."/>
        </authorList>
    </citation>
    <scope>NUCLEOTIDE SEQUENCE</scope>
    <source>
        <strain evidence="2">CBS 508.74</strain>
    </source>
</reference>
<accession>A0AAN6TBF7</accession>
<organism evidence="2 3">
    <name type="scientific">Canariomyces notabilis</name>
    <dbReference type="NCBI Taxonomy" id="2074819"/>
    <lineage>
        <taxon>Eukaryota</taxon>
        <taxon>Fungi</taxon>
        <taxon>Dikarya</taxon>
        <taxon>Ascomycota</taxon>
        <taxon>Pezizomycotina</taxon>
        <taxon>Sordariomycetes</taxon>
        <taxon>Sordariomycetidae</taxon>
        <taxon>Sordariales</taxon>
        <taxon>Chaetomiaceae</taxon>
        <taxon>Canariomyces</taxon>
    </lineage>
</organism>
<sequence>MACLLDSALRKLIGIRRISAGVRIVKSTQAHSLIDIAPAVWDLQYLQTMAVHAQVIPTIAVGLARLKNARSDSLRQKLDLISTSRPVSSGNNAQVHIEAPTTDEITNRLWSLCQTGIRPDPAKRRKTTRESAEDVIKRPLPNIEARGFELAGAPLEYAYDFDDGALMGGENHRLVTGHGHYADYPEETQGPGYCERHSFPLAGGDGIVGDGEQLGELTDNSDAEYLYADGYGNVYRIEKQDAPEQETSWPSSPPLIPYDDLSDEASQEVLVWGDEDSNEAYIIYHEVQQ</sequence>
<evidence type="ECO:0000313" key="2">
    <source>
        <dbReference type="EMBL" id="KAK4111253.1"/>
    </source>
</evidence>
<name>A0AAN6TBF7_9PEZI</name>
<comment type="caution">
    <text evidence="2">The sequence shown here is derived from an EMBL/GenBank/DDBJ whole genome shotgun (WGS) entry which is preliminary data.</text>
</comment>
<dbReference type="RefSeq" id="XP_064668823.1">
    <property type="nucleotide sequence ID" value="XM_064811792.1"/>
</dbReference>
<dbReference type="EMBL" id="MU853347">
    <property type="protein sequence ID" value="KAK4111253.1"/>
    <property type="molecule type" value="Genomic_DNA"/>
</dbReference>
<keyword evidence="3" id="KW-1185">Reference proteome</keyword>
<protein>
    <submittedName>
        <fullName evidence="2">Uncharacterized protein</fullName>
    </submittedName>
</protein>
<dbReference type="GeneID" id="89935917"/>
<dbReference type="AlphaFoldDB" id="A0AAN6TBF7"/>
<reference evidence="2" key="1">
    <citation type="journal article" date="2023" name="Mol. Phylogenet. Evol.">
        <title>Genome-scale phylogeny and comparative genomics of the fungal order Sordariales.</title>
        <authorList>
            <person name="Hensen N."/>
            <person name="Bonometti L."/>
            <person name="Westerberg I."/>
            <person name="Brannstrom I.O."/>
            <person name="Guillou S."/>
            <person name="Cros-Aarteil S."/>
            <person name="Calhoun S."/>
            <person name="Haridas S."/>
            <person name="Kuo A."/>
            <person name="Mondo S."/>
            <person name="Pangilinan J."/>
            <person name="Riley R."/>
            <person name="LaButti K."/>
            <person name="Andreopoulos B."/>
            <person name="Lipzen A."/>
            <person name="Chen C."/>
            <person name="Yan M."/>
            <person name="Daum C."/>
            <person name="Ng V."/>
            <person name="Clum A."/>
            <person name="Steindorff A."/>
            <person name="Ohm R.A."/>
            <person name="Martin F."/>
            <person name="Silar P."/>
            <person name="Natvig D.O."/>
            <person name="Lalanne C."/>
            <person name="Gautier V."/>
            <person name="Ament-Velasquez S.L."/>
            <person name="Kruys A."/>
            <person name="Hutchinson M.I."/>
            <person name="Powell A.J."/>
            <person name="Barry K."/>
            <person name="Miller A.N."/>
            <person name="Grigoriev I.V."/>
            <person name="Debuchy R."/>
            <person name="Gladieux P."/>
            <person name="Hiltunen Thoren M."/>
            <person name="Johannesson H."/>
        </authorList>
    </citation>
    <scope>NUCLEOTIDE SEQUENCE</scope>
    <source>
        <strain evidence="2">CBS 508.74</strain>
    </source>
</reference>
<evidence type="ECO:0000256" key="1">
    <source>
        <dbReference type="SAM" id="MobiDB-lite"/>
    </source>
</evidence>
<gene>
    <name evidence="2" type="ORF">N656DRAFT_712159</name>
</gene>